<dbReference type="PANTHER" id="PTHR33515:SF1">
    <property type="entry name" value="RIBOSOME-BINDING FACTOR A, CHLOROPLASTIC-RELATED"/>
    <property type="match status" value="1"/>
</dbReference>
<keyword evidence="1 2" id="KW-0690">Ribosome biogenesis</keyword>
<sequence length="133" mass="15232">MTSFRMQRINKQMQREISLLLELRVKNETAKLAVITEVDCSRDLENARVYFTTVDPSIRDDVKKSLDSAAGALRTMLGRQLGLRLTPALSFHVDTSEEYGRVMDRLLDSLKTDEDDEPEETGDEEEEYQESGE</sequence>
<gene>
    <name evidence="2" type="primary">rbfA</name>
    <name evidence="4" type="ORF">C8D99_10845</name>
</gene>
<feature type="compositionally biased region" description="Acidic residues" evidence="3">
    <location>
        <begin position="113"/>
        <end position="133"/>
    </location>
</feature>
<dbReference type="InterPro" id="IPR020053">
    <property type="entry name" value="Ribosome-bd_factorA_CS"/>
</dbReference>
<dbReference type="GO" id="GO:0030490">
    <property type="term" value="P:maturation of SSU-rRNA"/>
    <property type="evidence" value="ECO:0007669"/>
    <property type="project" value="UniProtKB-UniRule"/>
</dbReference>
<evidence type="ECO:0000256" key="3">
    <source>
        <dbReference type="SAM" id="MobiDB-lite"/>
    </source>
</evidence>
<dbReference type="PROSITE" id="PS01319">
    <property type="entry name" value="RBFA"/>
    <property type="match status" value="1"/>
</dbReference>
<dbReference type="GO" id="GO:0043024">
    <property type="term" value="F:ribosomal small subunit binding"/>
    <property type="evidence" value="ECO:0007669"/>
    <property type="project" value="TreeGrafter"/>
</dbReference>
<comment type="subcellular location">
    <subcellularLocation>
        <location evidence="2">Cytoplasm</location>
    </subcellularLocation>
</comment>
<evidence type="ECO:0000256" key="1">
    <source>
        <dbReference type="ARBA" id="ARBA00022517"/>
    </source>
</evidence>
<dbReference type="NCBIfam" id="TIGR00082">
    <property type="entry name" value="rbfA"/>
    <property type="match status" value="1"/>
</dbReference>
<dbReference type="InterPro" id="IPR023799">
    <property type="entry name" value="RbfA_dom_sf"/>
</dbReference>
<evidence type="ECO:0000256" key="2">
    <source>
        <dbReference type="HAMAP-Rule" id="MF_00003"/>
    </source>
</evidence>
<dbReference type="Proteomes" id="UP000295066">
    <property type="component" value="Unassembled WGS sequence"/>
</dbReference>
<comment type="subunit">
    <text evidence="2">Monomer. Binds 30S ribosomal subunits, but not 50S ribosomal subunits or 70S ribosomes.</text>
</comment>
<dbReference type="RefSeq" id="WP_133957521.1">
    <property type="nucleotide sequence ID" value="NZ_SORI01000008.1"/>
</dbReference>
<organism evidence="4 5">
    <name type="scientific">Aminivibrio pyruvatiphilus</name>
    <dbReference type="NCBI Taxonomy" id="1005740"/>
    <lineage>
        <taxon>Bacteria</taxon>
        <taxon>Thermotogati</taxon>
        <taxon>Synergistota</taxon>
        <taxon>Synergistia</taxon>
        <taxon>Synergistales</taxon>
        <taxon>Aminobacteriaceae</taxon>
        <taxon>Aminivibrio</taxon>
    </lineage>
</organism>
<keyword evidence="5" id="KW-1185">Reference proteome</keyword>
<dbReference type="OrthoDB" id="307788at2"/>
<keyword evidence="2" id="KW-0963">Cytoplasm</keyword>
<accession>A0A4R8MA10</accession>
<dbReference type="Pfam" id="PF02033">
    <property type="entry name" value="RBFA"/>
    <property type="match status" value="1"/>
</dbReference>
<evidence type="ECO:0000313" key="5">
    <source>
        <dbReference type="Proteomes" id="UP000295066"/>
    </source>
</evidence>
<dbReference type="AlphaFoldDB" id="A0A4R8MA10"/>
<dbReference type="GO" id="GO:0005829">
    <property type="term" value="C:cytosol"/>
    <property type="evidence" value="ECO:0007669"/>
    <property type="project" value="TreeGrafter"/>
</dbReference>
<dbReference type="InterPro" id="IPR015946">
    <property type="entry name" value="KH_dom-like_a/b"/>
</dbReference>
<dbReference type="PANTHER" id="PTHR33515">
    <property type="entry name" value="RIBOSOME-BINDING FACTOR A, CHLOROPLASTIC-RELATED"/>
    <property type="match status" value="1"/>
</dbReference>
<comment type="caution">
    <text evidence="4">The sequence shown here is derived from an EMBL/GenBank/DDBJ whole genome shotgun (WGS) entry which is preliminary data.</text>
</comment>
<proteinExistence type="inferred from homology"/>
<dbReference type="Gene3D" id="3.30.300.20">
    <property type="match status" value="1"/>
</dbReference>
<reference evidence="4 5" key="1">
    <citation type="submission" date="2019-03" db="EMBL/GenBank/DDBJ databases">
        <title>Genomic Encyclopedia of Type Strains, Phase IV (KMG-IV): sequencing the most valuable type-strain genomes for metagenomic binning, comparative biology and taxonomic classification.</title>
        <authorList>
            <person name="Goeker M."/>
        </authorList>
    </citation>
    <scope>NUCLEOTIDE SEQUENCE [LARGE SCALE GENOMIC DNA]</scope>
    <source>
        <strain evidence="4 5">DSM 25964</strain>
    </source>
</reference>
<dbReference type="HAMAP" id="MF_00003">
    <property type="entry name" value="RbfA"/>
    <property type="match status" value="1"/>
</dbReference>
<protein>
    <recommendedName>
        <fullName evidence="2">Ribosome-binding factor A</fullName>
    </recommendedName>
</protein>
<comment type="similarity">
    <text evidence="2">Belongs to the RbfA family.</text>
</comment>
<name>A0A4R8MA10_9BACT</name>
<dbReference type="SUPFAM" id="SSF89919">
    <property type="entry name" value="Ribosome-binding factor A, RbfA"/>
    <property type="match status" value="1"/>
</dbReference>
<evidence type="ECO:0000313" key="4">
    <source>
        <dbReference type="EMBL" id="TDY60496.1"/>
    </source>
</evidence>
<feature type="region of interest" description="Disordered" evidence="3">
    <location>
        <begin position="110"/>
        <end position="133"/>
    </location>
</feature>
<dbReference type="InterPro" id="IPR000238">
    <property type="entry name" value="RbfA"/>
</dbReference>
<dbReference type="EMBL" id="SORI01000008">
    <property type="protein sequence ID" value="TDY60496.1"/>
    <property type="molecule type" value="Genomic_DNA"/>
</dbReference>
<comment type="function">
    <text evidence="2">One of several proteins that assist in the late maturation steps of the functional core of the 30S ribosomal subunit. Associates with free 30S ribosomal subunits (but not with 30S subunits that are part of 70S ribosomes or polysomes). Required for efficient processing of 16S rRNA. May interact with the 5'-terminal helix region of 16S rRNA.</text>
</comment>